<feature type="transmembrane region" description="Helical" evidence="1">
    <location>
        <begin position="134"/>
        <end position="154"/>
    </location>
</feature>
<dbReference type="Proteomes" id="UP000789901">
    <property type="component" value="Unassembled WGS sequence"/>
</dbReference>
<keyword evidence="1" id="KW-0472">Membrane</keyword>
<reference evidence="2 3" key="1">
    <citation type="submission" date="2021-06" db="EMBL/GenBank/DDBJ databases">
        <authorList>
            <person name="Kallberg Y."/>
            <person name="Tangrot J."/>
            <person name="Rosling A."/>
        </authorList>
    </citation>
    <scope>NUCLEOTIDE SEQUENCE [LARGE SCALE GENOMIC DNA]</scope>
    <source>
        <strain evidence="2 3">120-4 pot B 10/14</strain>
    </source>
</reference>
<dbReference type="EMBL" id="CAJVQB010027263">
    <property type="protein sequence ID" value="CAG8810224.1"/>
    <property type="molecule type" value="Genomic_DNA"/>
</dbReference>
<evidence type="ECO:0000313" key="2">
    <source>
        <dbReference type="EMBL" id="CAG8810224.1"/>
    </source>
</evidence>
<name>A0ABN7W0R1_GIGMA</name>
<comment type="caution">
    <text evidence="2">The sequence shown here is derived from an EMBL/GenBank/DDBJ whole genome shotgun (WGS) entry which is preliminary data.</text>
</comment>
<gene>
    <name evidence="2" type="ORF">GMARGA_LOCUS25051</name>
</gene>
<keyword evidence="1" id="KW-0812">Transmembrane</keyword>
<sequence>MSNKIYEWHKFLQGRAENFEMFFADELLEALDNLSSDEFGIFFYDLEKGINETLNYFEKMVITLASSTFDCLFYHVILQKPWIVPPTDLELHYSEELADDLRNRKKSSFDLRELLLQDNEFLQEFEQFCINTNFLYIIFLDYIILSKLNLFYYYTPATKKLKELEPTEKNIPLQEIQTQMFEPNVASNMFNSLIM</sequence>
<protein>
    <submittedName>
        <fullName evidence="2">46093_t:CDS:1</fullName>
    </submittedName>
</protein>
<evidence type="ECO:0000256" key="1">
    <source>
        <dbReference type="SAM" id="Phobius"/>
    </source>
</evidence>
<keyword evidence="1" id="KW-1133">Transmembrane helix</keyword>
<evidence type="ECO:0000313" key="3">
    <source>
        <dbReference type="Proteomes" id="UP000789901"/>
    </source>
</evidence>
<organism evidence="2 3">
    <name type="scientific">Gigaspora margarita</name>
    <dbReference type="NCBI Taxonomy" id="4874"/>
    <lineage>
        <taxon>Eukaryota</taxon>
        <taxon>Fungi</taxon>
        <taxon>Fungi incertae sedis</taxon>
        <taxon>Mucoromycota</taxon>
        <taxon>Glomeromycotina</taxon>
        <taxon>Glomeromycetes</taxon>
        <taxon>Diversisporales</taxon>
        <taxon>Gigasporaceae</taxon>
        <taxon>Gigaspora</taxon>
    </lineage>
</organism>
<proteinExistence type="predicted"/>
<accession>A0ABN7W0R1</accession>
<keyword evidence="3" id="KW-1185">Reference proteome</keyword>